<feature type="non-terminal residue" evidence="5">
    <location>
        <position position="1"/>
    </location>
</feature>
<dbReference type="AlphaFoldDB" id="Q4SH41"/>
<dbReference type="InterPro" id="IPR000408">
    <property type="entry name" value="Reg_chr_condens"/>
</dbReference>
<proteinExistence type="predicted"/>
<dbReference type="EMBL" id="CAAE01014587">
    <property type="protein sequence ID" value="CAG00041.1"/>
    <property type="molecule type" value="Genomic_DNA"/>
</dbReference>
<feature type="domain" description="RCC1-like" evidence="4">
    <location>
        <begin position="12"/>
        <end position="425"/>
    </location>
</feature>
<dbReference type="PANTHER" id="PTHR45982">
    <property type="entry name" value="REGULATOR OF CHROMOSOME CONDENSATION"/>
    <property type="match status" value="1"/>
</dbReference>
<feature type="repeat" description="RCC1" evidence="3">
    <location>
        <begin position="377"/>
        <end position="430"/>
    </location>
</feature>
<dbReference type="Pfam" id="PF25390">
    <property type="entry name" value="WD40_RLD"/>
    <property type="match status" value="1"/>
</dbReference>
<dbReference type="SUPFAM" id="SSF50985">
    <property type="entry name" value="RCC1/BLIP-II"/>
    <property type="match status" value="1"/>
</dbReference>
<organism evidence="5">
    <name type="scientific">Tetraodon nigroviridis</name>
    <name type="common">Spotted green pufferfish</name>
    <name type="synonym">Chelonodon nigroviridis</name>
    <dbReference type="NCBI Taxonomy" id="99883"/>
    <lineage>
        <taxon>Eukaryota</taxon>
        <taxon>Metazoa</taxon>
        <taxon>Chordata</taxon>
        <taxon>Craniata</taxon>
        <taxon>Vertebrata</taxon>
        <taxon>Euteleostomi</taxon>
        <taxon>Actinopterygii</taxon>
        <taxon>Neopterygii</taxon>
        <taxon>Teleostei</taxon>
        <taxon>Neoteleostei</taxon>
        <taxon>Acanthomorphata</taxon>
        <taxon>Eupercaria</taxon>
        <taxon>Tetraodontiformes</taxon>
        <taxon>Tetradontoidea</taxon>
        <taxon>Tetraodontidae</taxon>
        <taxon>Tetraodon</taxon>
    </lineage>
</organism>
<keyword evidence="1" id="KW-0344">Guanine-nucleotide releasing factor</keyword>
<evidence type="ECO:0000256" key="3">
    <source>
        <dbReference type="PROSITE-ProRule" id="PRU00235"/>
    </source>
</evidence>
<dbReference type="Gene3D" id="2.130.10.30">
    <property type="entry name" value="Regulator of chromosome condensation 1/beta-lactamase-inhibitor protein II"/>
    <property type="match status" value="1"/>
</dbReference>
<dbReference type="GO" id="GO:0005085">
    <property type="term" value="F:guanyl-nucleotide exchange factor activity"/>
    <property type="evidence" value="ECO:0007669"/>
    <property type="project" value="TreeGrafter"/>
</dbReference>
<dbReference type="PROSITE" id="PS00625">
    <property type="entry name" value="RCC1_1"/>
    <property type="match status" value="1"/>
</dbReference>
<reference evidence="5" key="2">
    <citation type="submission" date="2004-02" db="EMBL/GenBank/DDBJ databases">
        <authorList>
            <consortium name="Genoscope"/>
            <consortium name="Whitehead Institute Centre for Genome Research"/>
        </authorList>
    </citation>
    <scope>NUCLEOTIDE SEQUENCE</scope>
</reference>
<dbReference type="GO" id="GO:0005737">
    <property type="term" value="C:cytoplasm"/>
    <property type="evidence" value="ECO:0007669"/>
    <property type="project" value="TreeGrafter"/>
</dbReference>
<dbReference type="PROSITE" id="PS50012">
    <property type="entry name" value="RCC1_3"/>
    <property type="match status" value="6"/>
</dbReference>
<feature type="repeat" description="RCC1" evidence="3">
    <location>
        <begin position="272"/>
        <end position="325"/>
    </location>
</feature>
<feature type="repeat" description="RCC1" evidence="3">
    <location>
        <begin position="62"/>
        <end position="113"/>
    </location>
</feature>
<reference evidence="5" key="1">
    <citation type="journal article" date="2004" name="Nature">
        <title>Genome duplication in the teleost fish Tetraodon nigroviridis reveals the early vertebrate proto-karyotype.</title>
        <authorList>
            <person name="Jaillon O."/>
            <person name="Aury J.-M."/>
            <person name="Brunet F."/>
            <person name="Petit J.-L."/>
            <person name="Stange-Thomann N."/>
            <person name="Mauceli E."/>
            <person name="Bouneau L."/>
            <person name="Fischer C."/>
            <person name="Ozouf-Costaz C."/>
            <person name="Bernot A."/>
            <person name="Nicaud S."/>
            <person name="Jaffe D."/>
            <person name="Fisher S."/>
            <person name="Lutfalla G."/>
            <person name="Dossat C."/>
            <person name="Segurens B."/>
            <person name="Dasilva C."/>
            <person name="Salanoubat M."/>
            <person name="Levy M."/>
            <person name="Boudet N."/>
            <person name="Castellano S."/>
            <person name="Anthouard V."/>
            <person name="Jubin C."/>
            <person name="Castelli V."/>
            <person name="Katinka M."/>
            <person name="Vacherie B."/>
            <person name="Biemont C."/>
            <person name="Skalli Z."/>
            <person name="Cattolico L."/>
            <person name="Poulain J."/>
            <person name="De Berardinis V."/>
            <person name="Cruaud C."/>
            <person name="Duprat S."/>
            <person name="Brottier P."/>
            <person name="Coutanceau J.-P."/>
            <person name="Gouzy J."/>
            <person name="Parra G."/>
            <person name="Lardier G."/>
            <person name="Chapple C."/>
            <person name="McKernan K.J."/>
            <person name="McEwan P."/>
            <person name="Bosak S."/>
            <person name="Kellis M."/>
            <person name="Volff J.-N."/>
            <person name="Guigo R."/>
            <person name="Zody M.C."/>
            <person name="Mesirov J."/>
            <person name="Lindblad-Toh K."/>
            <person name="Birren B."/>
            <person name="Nusbaum C."/>
            <person name="Kahn D."/>
            <person name="Robinson-Rechavi M."/>
            <person name="Laudet V."/>
            <person name="Schachter V."/>
            <person name="Quetier F."/>
            <person name="Saurin W."/>
            <person name="Scarpelli C."/>
            <person name="Wincker P."/>
            <person name="Lander E.S."/>
            <person name="Weissenbach J."/>
            <person name="Roest Crollius H."/>
        </authorList>
    </citation>
    <scope>NUCLEOTIDE SEQUENCE [LARGE SCALE GENOMIC DNA]</scope>
</reference>
<sequence length="434" mass="46409">VSHRSYGKEAGQVLVLGQGDVGQLGHGEDVLQRKKPSLVSLPEKTVQVEAGGMHTVCLSESGHVYTFGCNDEGALGRETTEEGSEMVPGKVSLDEKVVQVSAGDSHTAALTEDGRVFVWGAFRDNNGVIGLVEPLKTSKVPVELSMTEPVVKVASGNDHVVMVTLEGNLYTVGTGEQGQLGRVAEIFSNRGGRQGLGRLKSPPGGPDHFRTRRSLTACGFYGWRLPEESRLTAAPVIADRFLIPQIVIIKGKVQFVDAFCGSYVTFAVSKDGHVYGFGLSNYHQLGTKNTKTCFFPVKLTCFKNSTVSWVEFSGGQHHTVCLDAEGQVYSLGRAEYGRLGLGQGTEEKSEPTLVTGIEAACSVTCGASVSYAVTKEGAVYAWGMGTNLQLGTGEEEDEWSPVRMTGKQLENRAVLMASSGGQHTALLVKDEQES</sequence>
<evidence type="ECO:0000259" key="4">
    <source>
        <dbReference type="Pfam" id="PF25390"/>
    </source>
</evidence>
<evidence type="ECO:0000313" key="5">
    <source>
        <dbReference type="EMBL" id="CAG00041.1"/>
    </source>
</evidence>
<feature type="repeat" description="RCC1" evidence="3">
    <location>
        <begin position="326"/>
        <end position="376"/>
    </location>
</feature>
<keyword evidence="2" id="KW-0677">Repeat</keyword>
<protein>
    <submittedName>
        <fullName evidence="5">(spotted green pufferfish) hypothetical protein</fullName>
    </submittedName>
</protein>
<dbReference type="PRINTS" id="PR00633">
    <property type="entry name" value="RCCNDNSATION"/>
</dbReference>
<dbReference type="PANTHER" id="PTHR45982:SF1">
    <property type="entry name" value="REGULATOR OF CHROMOSOME CONDENSATION"/>
    <property type="match status" value="1"/>
</dbReference>
<feature type="repeat" description="RCC1" evidence="3">
    <location>
        <begin position="11"/>
        <end position="61"/>
    </location>
</feature>
<dbReference type="InterPro" id="IPR058923">
    <property type="entry name" value="RCC1-like_dom"/>
</dbReference>
<dbReference type="OrthoDB" id="61110at2759"/>
<feature type="repeat" description="RCC1" evidence="3">
    <location>
        <begin position="114"/>
        <end position="166"/>
    </location>
</feature>
<accession>Q4SH41</accession>
<comment type="caution">
    <text evidence="5">The sequence shown here is derived from an EMBL/GenBank/DDBJ whole genome shotgun (WGS) entry which is preliminary data.</text>
</comment>
<dbReference type="InterPro" id="IPR051553">
    <property type="entry name" value="Ran_GTPase-activating"/>
</dbReference>
<evidence type="ECO:0000256" key="1">
    <source>
        <dbReference type="ARBA" id="ARBA00022658"/>
    </source>
</evidence>
<gene>
    <name evidence="5" type="ORF">GSTENG00018337001</name>
</gene>
<dbReference type="KEGG" id="tng:GSTEN00018337G001"/>
<dbReference type="PROSITE" id="PS00626">
    <property type="entry name" value="RCC1_2"/>
    <property type="match status" value="2"/>
</dbReference>
<name>Q4SH41_TETNG</name>
<evidence type="ECO:0000256" key="2">
    <source>
        <dbReference type="ARBA" id="ARBA00022737"/>
    </source>
</evidence>
<dbReference type="InterPro" id="IPR009091">
    <property type="entry name" value="RCC1/BLIP-II"/>
</dbReference>
<feature type="non-terminal residue" evidence="5">
    <location>
        <position position="434"/>
    </location>
</feature>